<evidence type="ECO:0000256" key="5">
    <source>
        <dbReference type="ARBA" id="ARBA00022898"/>
    </source>
</evidence>
<comment type="cofactor">
    <cofactor evidence="1">
        <name>pyridoxal 5'-phosphate</name>
        <dbReference type="ChEBI" id="CHEBI:597326"/>
    </cofactor>
</comment>
<organism evidence="6 7">
    <name type="scientific">Laetiporus sulphureus 93-53</name>
    <dbReference type="NCBI Taxonomy" id="1314785"/>
    <lineage>
        <taxon>Eukaryota</taxon>
        <taxon>Fungi</taxon>
        <taxon>Dikarya</taxon>
        <taxon>Basidiomycota</taxon>
        <taxon>Agaricomycotina</taxon>
        <taxon>Agaricomycetes</taxon>
        <taxon>Polyporales</taxon>
        <taxon>Laetiporus</taxon>
    </lineage>
</organism>
<keyword evidence="4 6" id="KW-0808">Transferase</keyword>
<comment type="similarity">
    <text evidence="2">Belongs to the class-I pyridoxal-phosphate-dependent aminotransferase family.</text>
</comment>
<evidence type="ECO:0000256" key="4">
    <source>
        <dbReference type="ARBA" id="ARBA00022679"/>
    </source>
</evidence>
<dbReference type="EMBL" id="KV427744">
    <property type="protein sequence ID" value="KZS99643.1"/>
    <property type="molecule type" value="Genomic_DNA"/>
</dbReference>
<keyword evidence="3" id="KW-0032">Aminotransferase</keyword>
<name>A0A165ATP0_9APHY</name>
<evidence type="ECO:0000256" key="2">
    <source>
        <dbReference type="ARBA" id="ARBA00007441"/>
    </source>
</evidence>
<dbReference type="InterPro" id="IPR050859">
    <property type="entry name" value="Class-I_PLP-dep_aminotransf"/>
</dbReference>
<dbReference type="InParanoid" id="A0A165ATP0"/>
<evidence type="ECO:0000313" key="6">
    <source>
        <dbReference type="EMBL" id="KZS99643.1"/>
    </source>
</evidence>
<sequence>MPPSFKFCPEFNFPDGKFIVVSQGWGFRVNREVIFDGDYGRGLVNAMVLLTEDGSATGSSDGKQRSSQVPDDCVLIELDIEADDTRRFFRTVYHGSLLWAPKPKDFATVASIVRFAHYLKVQGLLTAALERICRRFPNTLERWKKNNSPGARVLTMEPGDAVTAIKLAHMTGTMTILPTALYWCCMLDTSKLLRFSWDDVLTKKSYGSYIGVISSAQVRLAFKVKNVHTDALKGISSTCETVSLCTCELDRLRSKYVQEASLVCLNIIDTLTQIYEDINVRKPSYSGFCDICAPHIQHNIIALQDPYYFLQYSTSDSSEPTLVPSFLSLDVDGRVMRVDSFSKIIAPSMRLGWITSSPFFHRHLVILTDSSTQHPHAFGQMFVTELLGPHGWTLEGFGRWVSSLRAEYQRRRDYFLELFEREVVRAAPGLATPGRPQAGMFVISVERHPRYRVSGTSKRSVPRTNCKELMEELFESCLDGGLVVMPAWVFALPYDPQLNHVEDPIEDRMNYFRLTFAGTEEAMQQGLSILGRTLKEFFADEPVKA</sequence>
<dbReference type="GeneID" id="63830667"/>
<dbReference type="InterPro" id="IPR015421">
    <property type="entry name" value="PyrdxlP-dep_Trfase_major"/>
</dbReference>
<evidence type="ECO:0000313" key="7">
    <source>
        <dbReference type="Proteomes" id="UP000076871"/>
    </source>
</evidence>
<dbReference type="Proteomes" id="UP000076871">
    <property type="component" value="Unassembled WGS sequence"/>
</dbReference>
<dbReference type="Gene3D" id="3.40.640.10">
    <property type="entry name" value="Type I PLP-dependent aspartate aminotransferase-like (Major domain)"/>
    <property type="match status" value="1"/>
</dbReference>
<dbReference type="PANTHER" id="PTHR42790:SF1">
    <property type="entry name" value="AROMATIC AMINO ACID AMINOTRANSFERASE, HYPOTHETICAL (EUROFUNG)"/>
    <property type="match status" value="1"/>
</dbReference>
<reference evidence="6 7" key="1">
    <citation type="journal article" date="2016" name="Mol. Biol. Evol.">
        <title>Comparative Genomics of Early-Diverging Mushroom-Forming Fungi Provides Insights into the Origins of Lignocellulose Decay Capabilities.</title>
        <authorList>
            <person name="Nagy L.G."/>
            <person name="Riley R."/>
            <person name="Tritt A."/>
            <person name="Adam C."/>
            <person name="Daum C."/>
            <person name="Floudas D."/>
            <person name="Sun H."/>
            <person name="Yadav J.S."/>
            <person name="Pangilinan J."/>
            <person name="Larsson K.H."/>
            <person name="Matsuura K."/>
            <person name="Barry K."/>
            <person name="Labutti K."/>
            <person name="Kuo R."/>
            <person name="Ohm R.A."/>
            <person name="Bhattacharya S.S."/>
            <person name="Shirouzu T."/>
            <person name="Yoshinaga Y."/>
            <person name="Martin F.M."/>
            <person name="Grigoriev I.V."/>
            <person name="Hibbett D.S."/>
        </authorList>
    </citation>
    <scope>NUCLEOTIDE SEQUENCE [LARGE SCALE GENOMIC DNA]</scope>
    <source>
        <strain evidence="6 7">93-53</strain>
    </source>
</reference>
<dbReference type="PANTHER" id="PTHR42790">
    <property type="entry name" value="AMINOTRANSFERASE"/>
    <property type="match status" value="1"/>
</dbReference>
<keyword evidence="7" id="KW-1185">Reference proteome</keyword>
<keyword evidence="5" id="KW-0663">Pyridoxal phosphate</keyword>
<dbReference type="RefSeq" id="XP_040757384.1">
    <property type="nucleotide sequence ID" value="XM_040913639.1"/>
</dbReference>
<proteinExistence type="inferred from homology"/>
<protein>
    <submittedName>
        <fullName evidence="6">PLP-dependent transferase</fullName>
    </submittedName>
</protein>
<dbReference type="OrthoDB" id="691673at2759"/>
<dbReference type="InterPro" id="IPR015424">
    <property type="entry name" value="PyrdxlP-dep_Trfase"/>
</dbReference>
<accession>A0A165ATP0</accession>
<dbReference type="AlphaFoldDB" id="A0A165ATP0"/>
<evidence type="ECO:0000256" key="1">
    <source>
        <dbReference type="ARBA" id="ARBA00001933"/>
    </source>
</evidence>
<dbReference type="GO" id="GO:0008483">
    <property type="term" value="F:transaminase activity"/>
    <property type="evidence" value="ECO:0007669"/>
    <property type="project" value="UniProtKB-KW"/>
</dbReference>
<gene>
    <name evidence="6" type="ORF">LAESUDRAFT_765316</name>
</gene>
<evidence type="ECO:0000256" key="3">
    <source>
        <dbReference type="ARBA" id="ARBA00022576"/>
    </source>
</evidence>
<dbReference type="GO" id="GO:1901605">
    <property type="term" value="P:alpha-amino acid metabolic process"/>
    <property type="evidence" value="ECO:0007669"/>
    <property type="project" value="TreeGrafter"/>
</dbReference>
<dbReference type="STRING" id="1314785.A0A165ATP0"/>
<dbReference type="SUPFAM" id="SSF53383">
    <property type="entry name" value="PLP-dependent transferases"/>
    <property type="match status" value="1"/>
</dbReference>